<dbReference type="InterPro" id="IPR001437">
    <property type="entry name" value="Tscrpt_elong_fac_GreA/B_C"/>
</dbReference>
<dbReference type="eggNOG" id="COG0782">
    <property type="taxonomic scope" value="Bacteria"/>
</dbReference>
<evidence type="ECO:0000256" key="1">
    <source>
        <dbReference type="ARBA" id="ARBA00023015"/>
    </source>
</evidence>
<evidence type="ECO:0000256" key="5">
    <source>
        <dbReference type="SAM" id="MobiDB-lite"/>
    </source>
</evidence>
<dbReference type="FunFam" id="1.10.287.180:FF:000001">
    <property type="entry name" value="Transcription elongation factor GreA"/>
    <property type="match status" value="1"/>
</dbReference>
<comment type="function">
    <text evidence="4">Necessary for efficient RNA polymerase transcription elongation past template-encoded arresting sites. The arresting sites in DNA have the property of trapping a certain fraction of elongating RNA polymerases that pass through, resulting in locked ternary complexes. Cleavage of the nascent transcript by cleavage factors such as GreA or GreB allows the resumption of elongation from the new 3'terminus. GreB releases sequences of up to 9 nucleotides in length.</text>
</comment>
<dbReference type="Pfam" id="PF01272">
    <property type="entry name" value="GreA_GreB"/>
    <property type="match status" value="1"/>
</dbReference>
<dbReference type="SUPFAM" id="SSF54534">
    <property type="entry name" value="FKBP-like"/>
    <property type="match status" value="1"/>
</dbReference>
<dbReference type="Pfam" id="PF03449">
    <property type="entry name" value="GreA_GreB_N"/>
    <property type="match status" value="1"/>
</dbReference>
<dbReference type="PANTHER" id="PTHR30437:SF6">
    <property type="entry name" value="TRANSCRIPTION ELONGATION FACTOR GREB"/>
    <property type="match status" value="1"/>
</dbReference>
<keyword evidence="1 4" id="KW-0805">Transcription regulation</keyword>
<dbReference type="Gene3D" id="1.10.287.180">
    <property type="entry name" value="Transcription elongation factor, GreA/GreB, N-terminal domain"/>
    <property type="match status" value="1"/>
</dbReference>
<dbReference type="GO" id="GO:0032784">
    <property type="term" value="P:regulation of DNA-templated transcription elongation"/>
    <property type="evidence" value="ECO:0007669"/>
    <property type="project" value="UniProtKB-UniRule"/>
</dbReference>
<proteinExistence type="inferred from homology"/>
<dbReference type="KEGG" id="psa:PST_2017"/>
<keyword evidence="8" id="KW-0251">Elongation factor</keyword>
<dbReference type="GO" id="GO:0006354">
    <property type="term" value="P:DNA-templated transcription elongation"/>
    <property type="evidence" value="ECO:0007669"/>
    <property type="project" value="TreeGrafter"/>
</dbReference>
<dbReference type="PROSITE" id="PS00829">
    <property type="entry name" value="GREAB_1"/>
    <property type="match status" value="1"/>
</dbReference>
<keyword evidence="9" id="KW-1185">Reference proteome</keyword>
<feature type="domain" description="Transcription elongation factor GreA/GreB N-terminal" evidence="7">
    <location>
        <begin position="21"/>
        <end position="90"/>
    </location>
</feature>
<evidence type="ECO:0000256" key="3">
    <source>
        <dbReference type="ARBA" id="ARBA00023163"/>
    </source>
</evidence>
<dbReference type="NCBIfam" id="NF002506">
    <property type="entry name" value="PRK01885.1"/>
    <property type="match status" value="1"/>
</dbReference>
<dbReference type="HOGENOM" id="CLU_101379_3_0_6"/>
<evidence type="ECO:0000256" key="4">
    <source>
        <dbReference type="HAMAP-Rule" id="MF_00930"/>
    </source>
</evidence>
<evidence type="ECO:0000256" key="2">
    <source>
        <dbReference type="ARBA" id="ARBA00023125"/>
    </source>
</evidence>
<dbReference type="InterPro" id="IPR018151">
    <property type="entry name" value="TF_GreA/GreB_CS"/>
</dbReference>
<accession>A4VL37</accession>
<dbReference type="NCBIfam" id="TIGR01461">
    <property type="entry name" value="greB"/>
    <property type="match status" value="1"/>
</dbReference>
<dbReference type="Proteomes" id="UP000000233">
    <property type="component" value="Chromosome"/>
</dbReference>
<dbReference type="InterPro" id="IPR036953">
    <property type="entry name" value="GreA/GreB_C_sf"/>
</dbReference>
<evidence type="ECO:0000313" key="8">
    <source>
        <dbReference type="EMBL" id="ABP79688.1"/>
    </source>
</evidence>
<dbReference type="InterPro" id="IPR036805">
    <property type="entry name" value="Tscrpt_elong_fac_GreA/B_N_sf"/>
</dbReference>
<dbReference type="PANTHER" id="PTHR30437">
    <property type="entry name" value="TRANSCRIPTION ELONGATION FACTOR GREA"/>
    <property type="match status" value="1"/>
</dbReference>
<dbReference type="GO" id="GO:0003677">
    <property type="term" value="F:DNA binding"/>
    <property type="evidence" value="ECO:0007669"/>
    <property type="project" value="UniProtKB-UniRule"/>
</dbReference>
<dbReference type="InterPro" id="IPR022691">
    <property type="entry name" value="Tscrpt_elong_fac_GreA/B_N"/>
</dbReference>
<dbReference type="EMBL" id="CP000304">
    <property type="protein sequence ID" value="ABP79688.1"/>
    <property type="molecule type" value="Genomic_DNA"/>
</dbReference>
<dbReference type="InterPro" id="IPR006358">
    <property type="entry name" value="Tscrpt_elong_fac_GreB"/>
</dbReference>
<sequence>MQRGRNSMSRYRPPRPAGTPLITPEGEARLRAELHELWHVRRPQVTQSVSEAAAQGDRSENAEYTYGKKMLREIDSRVRFLTKRLEKLKVVRERPSDPNKVYFGAWVTLEDEDGEQARYRIVGPDELDLRQGMISIDSPLARALVGKALDAEVQVQTPTGTKLWYVVAIDYP</sequence>
<reference evidence="8 9" key="1">
    <citation type="journal article" date="2008" name="Proc. Natl. Acad. Sci. U.S.A.">
        <title>Nitrogen fixation island and rhizosphere competence traits in the genome of root-associated Pseudomonas stutzeri A1501.</title>
        <authorList>
            <person name="Yan Y."/>
            <person name="Yang J."/>
            <person name="Dou Y."/>
            <person name="Chen M."/>
            <person name="Ping S."/>
            <person name="Peng J."/>
            <person name="Lu W."/>
            <person name="Zhang W."/>
            <person name="Yao Z."/>
            <person name="Li H."/>
            <person name="Liu W."/>
            <person name="He S."/>
            <person name="Geng L."/>
            <person name="Zhang X."/>
            <person name="Yang F."/>
            <person name="Yu H."/>
            <person name="Zhan Y."/>
            <person name="Li D."/>
            <person name="Lin Z."/>
            <person name="Wang Y."/>
            <person name="Elmerich C."/>
            <person name="Lin M."/>
            <person name="Jin Q."/>
        </authorList>
    </citation>
    <scope>NUCLEOTIDE SEQUENCE [LARGE SCALE GENOMIC DNA]</scope>
    <source>
        <strain evidence="8 9">A1501</strain>
    </source>
</reference>
<gene>
    <name evidence="4 8" type="primary">greB</name>
    <name evidence="8" type="ordered locus">PST_2017</name>
</gene>
<keyword evidence="8" id="KW-0648">Protein biosynthesis</keyword>
<dbReference type="InterPro" id="IPR028624">
    <property type="entry name" value="Tscrpt_elong_fac_GreA/B"/>
</dbReference>
<dbReference type="AlphaFoldDB" id="A4VL37"/>
<feature type="domain" description="Transcription elongation factor GreA/GreB C-terminal" evidence="6">
    <location>
        <begin position="99"/>
        <end position="171"/>
    </location>
</feature>
<protein>
    <recommendedName>
        <fullName evidence="4">Transcription elongation factor GreB</fullName>
    </recommendedName>
    <alternativeName>
        <fullName evidence="4">Transcript cleavage factor GreB</fullName>
    </alternativeName>
</protein>
<dbReference type="GO" id="GO:0003746">
    <property type="term" value="F:translation elongation factor activity"/>
    <property type="evidence" value="ECO:0007669"/>
    <property type="project" value="UniProtKB-KW"/>
</dbReference>
<feature type="region of interest" description="Disordered" evidence="5">
    <location>
        <begin position="1"/>
        <end position="24"/>
    </location>
</feature>
<organism evidence="8 9">
    <name type="scientific">Stutzerimonas stutzeri (strain A1501)</name>
    <name type="common">Pseudomonas stutzeri</name>
    <dbReference type="NCBI Taxonomy" id="379731"/>
    <lineage>
        <taxon>Bacteria</taxon>
        <taxon>Pseudomonadati</taxon>
        <taxon>Pseudomonadota</taxon>
        <taxon>Gammaproteobacteria</taxon>
        <taxon>Pseudomonadales</taxon>
        <taxon>Pseudomonadaceae</taxon>
        <taxon>Stutzerimonas</taxon>
    </lineage>
</organism>
<dbReference type="SUPFAM" id="SSF46557">
    <property type="entry name" value="GreA transcript cleavage protein, N-terminal domain"/>
    <property type="match status" value="1"/>
</dbReference>
<dbReference type="FunFam" id="3.10.50.30:FF:000001">
    <property type="entry name" value="Transcription elongation factor GreA"/>
    <property type="match status" value="1"/>
</dbReference>
<name>A4VL37_STUS1</name>
<dbReference type="Gene3D" id="3.10.50.30">
    <property type="entry name" value="Transcription elongation factor, GreA/GreB, C-terminal domain"/>
    <property type="match status" value="1"/>
</dbReference>
<dbReference type="GO" id="GO:0070063">
    <property type="term" value="F:RNA polymerase binding"/>
    <property type="evidence" value="ECO:0007669"/>
    <property type="project" value="InterPro"/>
</dbReference>
<keyword evidence="2 4" id="KW-0238">DNA-binding</keyword>
<dbReference type="InterPro" id="IPR023459">
    <property type="entry name" value="Tscrpt_elong_fac_GreA/B_fam"/>
</dbReference>
<keyword evidence="3 4" id="KW-0804">Transcription</keyword>
<dbReference type="HAMAP" id="MF_00105">
    <property type="entry name" value="GreA_GreB"/>
    <property type="match status" value="1"/>
</dbReference>
<comment type="similarity">
    <text evidence="4">Belongs to the GreA/GreB family. GreB subfamily.</text>
</comment>
<evidence type="ECO:0000259" key="6">
    <source>
        <dbReference type="Pfam" id="PF01272"/>
    </source>
</evidence>
<dbReference type="PIRSF" id="PIRSF006092">
    <property type="entry name" value="GreA_GreB"/>
    <property type="match status" value="1"/>
</dbReference>
<dbReference type="HAMAP" id="MF_00930">
    <property type="entry name" value="GreB"/>
    <property type="match status" value="1"/>
</dbReference>
<evidence type="ECO:0000313" key="9">
    <source>
        <dbReference type="Proteomes" id="UP000000233"/>
    </source>
</evidence>
<evidence type="ECO:0000259" key="7">
    <source>
        <dbReference type="Pfam" id="PF03449"/>
    </source>
</evidence>